<evidence type="ECO:0000256" key="1">
    <source>
        <dbReference type="SAM" id="Phobius"/>
    </source>
</evidence>
<keyword evidence="1" id="KW-0812">Transmembrane</keyword>
<organism evidence="2 3">
    <name type="scientific">Corynespora cassiicola Philippines</name>
    <dbReference type="NCBI Taxonomy" id="1448308"/>
    <lineage>
        <taxon>Eukaryota</taxon>
        <taxon>Fungi</taxon>
        <taxon>Dikarya</taxon>
        <taxon>Ascomycota</taxon>
        <taxon>Pezizomycotina</taxon>
        <taxon>Dothideomycetes</taxon>
        <taxon>Pleosporomycetidae</taxon>
        <taxon>Pleosporales</taxon>
        <taxon>Corynesporascaceae</taxon>
        <taxon>Corynespora</taxon>
    </lineage>
</organism>
<gene>
    <name evidence="2" type="ORF">BS50DRAFT_65937</name>
</gene>
<accession>A0A2T2NG40</accession>
<sequence>MDTDQALSSFNNMASNSEAANGKDIEAYRSYVEKRIDPRETRFLEHSMDLVAVSRRRGSVSTVGGAGHGQSAAIGLPLILVLPLMVFGIVPGLLGRLFIMVLMGAAEVRMVTSTPELMELMTIKEWAVCASLFRGYGGSCGGRGLTRAEFLDGTGRDKRTKDEDRPGTDRSLVIRIRRVRPSVENFPHSLGLEVGFVY</sequence>
<keyword evidence="3" id="KW-1185">Reference proteome</keyword>
<dbReference type="Proteomes" id="UP000240883">
    <property type="component" value="Unassembled WGS sequence"/>
</dbReference>
<evidence type="ECO:0000313" key="3">
    <source>
        <dbReference type="Proteomes" id="UP000240883"/>
    </source>
</evidence>
<dbReference type="STRING" id="1448308.A0A2T2NG40"/>
<dbReference type="AlphaFoldDB" id="A0A2T2NG40"/>
<protein>
    <submittedName>
        <fullName evidence="2">Uncharacterized protein</fullName>
    </submittedName>
</protein>
<keyword evidence="1" id="KW-1133">Transmembrane helix</keyword>
<feature type="transmembrane region" description="Helical" evidence="1">
    <location>
        <begin position="72"/>
        <end position="94"/>
    </location>
</feature>
<dbReference type="EMBL" id="KZ678138">
    <property type="protein sequence ID" value="PSN64226.1"/>
    <property type="molecule type" value="Genomic_DNA"/>
</dbReference>
<keyword evidence="1" id="KW-0472">Membrane</keyword>
<reference evidence="2 3" key="1">
    <citation type="journal article" date="2018" name="Front. Microbiol.">
        <title>Genome-Wide Analysis of Corynespora cassiicola Leaf Fall Disease Putative Effectors.</title>
        <authorList>
            <person name="Lopez D."/>
            <person name="Ribeiro S."/>
            <person name="Label P."/>
            <person name="Fumanal B."/>
            <person name="Venisse J.S."/>
            <person name="Kohler A."/>
            <person name="de Oliveira R.R."/>
            <person name="Labutti K."/>
            <person name="Lipzen A."/>
            <person name="Lail K."/>
            <person name="Bauer D."/>
            <person name="Ohm R.A."/>
            <person name="Barry K.W."/>
            <person name="Spatafora J."/>
            <person name="Grigoriev I.V."/>
            <person name="Martin F.M."/>
            <person name="Pujade-Renaud V."/>
        </authorList>
    </citation>
    <scope>NUCLEOTIDE SEQUENCE [LARGE SCALE GENOMIC DNA]</scope>
    <source>
        <strain evidence="2 3">Philippines</strain>
    </source>
</reference>
<evidence type="ECO:0000313" key="2">
    <source>
        <dbReference type="EMBL" id="PSN64226.1"/>
    </source>
</evidence>
<dbReference type="OrthoDB" id="5416037at2759"/>
<name>A0A2T2NG40_CORCC</name>
<proteinExistence type="predicted"/>